<protein>
    <recommendedName>
        <fullName evidence="5">Metallo-beta-lactamase domain-containing protein</fullName>
    </recommendedName>
</protein>
<dbReference type="AlphaFoldDB" id="M2MMG1"/>
<dbReference type="Pfam" id="PF00753">
    <property type="entry name" value="Lactamase_B"/>
    <property type="match status" value="1"/>
</dbReference>
<keyword evidence="3" id="KW-0378">Hydrolase</keyword>
<accession>M2MMG1</accession>
<name>M2MMG1_BAUPA</name>
<dbReference type="PANTHER" id="PTHR42978:SF5">
    <property type="entry name" value="METALLO-BETA-LACTAMASE DOMAIN-CONTAINING PROTEIN"/>
    <property type="match status" value="1"/>
</dbReference>
<keyword evidence="4" id="KW-0862">Zinc</keyword>
<dbReference type="eggNOG" id="ENOG502S1A6">
    <property type="taxonomic scope" value="Eukaryota"/>
</dbReference>
<dbReference type="GO" id="GO:0016787">
    <property type="term" value="F:hydrolase activity"/>
    <property type="evidence" value="ECO:0007669"/>
    <property type="project" value="UniProtKB-KW"/>
</dbReference>
<dbReference type="OMA" id="FYYVTES"/>
<dbReference type="SUPFAM" id="SSF56281">
    <property type="entry name" value="Metallo-hydrolase/oxidoreductase"/>
    <property type="match status" value="1"/>
</dbReference>
<evidence type="ECO:0000313" key="7">
    <source>
        <dbReference type="Proteomes" id="UP000011761"/>
    </source>
</evidence>
<keyword evidence="7" id="KW-1185">Reference proteome</keyword>
<dbReference type="InterPro" id="IPR001279">
    <property type="entry name" value="Metallo-B-lactamas"/>
</dbReference>
<gene>
    <name evidence="6" type="ORF">BAUCODRAFT_37456</name>
</gene>
<dbReference type="GeneID" id="19113244"/>
<dbReference type="KEGG" id="bcom:BAUCODRAFT_37456"/>
<dbReference type="OrthoDB" id="10250730at2759"/>
<dbReference type="CDD" id="cd07730">
    <property type="entry name" value="metallo-hydrolase-like_MBL-fold"/>
    <property type="match status" value="1"/>
</dbReference>
<evidence type="ECO:0000256" key="2">
    <source>
        <dbReference type="ARBA" id="ARBA00022723"/>
    </source>
</evidence>
<organism evidence="6 7">
    <name type="scientific">Baudoinia panamericana (strain UAMH 10762)</name>
    <name type="common">Angels' share fungus</name>
    <name type="synonym">Baudoinia compniacensis (strain UAMH 10762)</name>
    <dbReference type="NCBI Taxonomy" id="717646"/>
    <lineage>
        <taxon>Eukaryota</taxon>
        <taxon>Fungi</taxon>
        <taxon>Dikarya</taxon>
        <taxon>Ascomycota</taxon>
        <taxon>Pezizomycotina</taxon>
        <taxon>Dothideomycetes</taxon>
        <taxon>Dothideomycetidae</taxon>
        <taxon>Mycosphaerellales</taxon>
        <taxon>Teratosphaeriaceae</taxon>
        <taxon>Baudoinia</taxon>
    </lineage>
</organism>
<dbReference type="PANTHER" id="PTHR42978">
    <property type="entry name" value="QUORUM-QUENCHING LACTONASE YTNP-RELATED-RELATED"/>
    <property type="match status" value="1"/>
</dbReference>
<dbReference type="InterPro" id="IPR051013">
    <property type="entry name" value="MBL_superfamily_lactonases"/>
</dbReference>
<keyword evidence="2" id="KW-0479">Metal-binding</keyword>
<evidence type="ECO:0000313" key="6">
    <source>
        <dbReference type="EMBL" id="EMC92568.1"/>
    </source>
</evidence>
<comment type="similarity">
    <text evidence="1">Belongs to the metallo-beta-lactamase superfamily.</text>
</comment>
<dbReference type="HOGENOM" id="CLU_030571_1_0_1"/>
<dbReference type="SMART" id="SM00849">
    <property type="entry name" value="Lactamase_B"/>
    <property type="match status" value="1"/>
</dbReference>
<evidence type="ECO:0000256" key="4">
    <source>
        <dbReference type="ARBA" id="ARBA00022833"/>
    </source>
</evidence>
<evidence type="ECO:0000256" key="3">
    <source>
        <dbReference type="ARBA" id="ARBA00022801"/>
    </source>
</evidence>
<dbReference type="GO" id="GO:0046872">
    <property type="term" value="F:metal ion binding"/>
    <property type="evidence" value="ECO:0007669"/>
    <property type="project" value="UniProtKB-KW"/>
</dbReference>
<evidence type="ECO:0000256" key="1">
    <source>
        <dbReference type="ARBA" id="ARBA00007749"/>
    </source>
</evidence>
<sequence>MGIFLQPDYKGHPDLLGPCFSFLIEHPNRKPILFDLGVRKDWDVLPSAPKWKELGWTIEVEKDVATILTENGIDVKGGAIETIIWSHHHWDHVGDASTFPGSTGLVVGPGFMEAHTPGYPKRKDSTLMETDFEGRNVREINFEKEGTGSKIGRYNAVDYFGDGSFYLLDTPGHSVGHMCGLARTTADPPTFIFMGGDASHHGGEFRPTEYTPLPKELTPAPPRRRGQGICPGHLLEQVNPHGSSTRPFYYVTSMLSHDKEVADWTIDGLGEFDAHENVLLLLAHDDAVVDPAQFDFYPKPLNDWHEKGIGKKVKWLFLGDFEQAAKAKERGEDAFTWGKYP</sequence>
<evidence type="ECO:0000259" key="5">
    <source>
        <dbReference type="SMART" id="SM00849"/>
    </source>
</evidence>
<dbReference type="RefSeq" id="XP_007679765.1">
    <property type="nucleotide sequence ID" value="XM_007681575.1"/>
</dbReference>
<dbReference type="Proteomes" id="UP000011761">
    <property type="component" value="Unassembled WGS sequence"/>
</dbReference>
<reference evidence="6 7" key="1">
    <citation type="journal article" date="2012" name="PLoS Pathog.">
        <title>Diverse lifestyles and strategies of plant pathogenesis encoded in the genomes of eighteen Dothideomycetes fungi.</title>
        <authorList>
            <person name="Ohm R.A."/>
            <person name="Feau N."/>
            <person name="Henrissat B."/>
            <person name="Schoch C.L."/>
            <person name="Horwitz B.A."/>
            <person name="Barry K.W."/>
            <person name="Condon B.J."/>
            <person name="Copeland A.C."/>
            <person name="Dhillon B."/>
            <person name="Glaser F."/>
            <person name="Hesse C.N."/>
            <person name="Kosti I."/>
            <person name="LaButti K."/>
            <person name="Lindquist E.A."/>
            <person name="Lucas S."/>
            <person name="Salamov A.A."/>
            <person name="Bradshaw R.E."/>
            <person name="Ciuffetti L."/>
            <person name="Hamelin R.C."/>
            <person name="Kema G.H.J."/>
            <person name="Lawrence C."/>
            <person name="Scott J.A."/>
            <person name="Spatafora J.W."/>
            <person name="Turgeon B.G."/>
            <person name="de Wit P.J.G.M."/>
            <person name="Zhong S."/>
            <person name="Goodwin S.B."/>
            <person name="Grigoriev I.V."/>
        </authorList>
    </citation>
    <scope>NUCLEOTIDE SEQUENCE [LARGE SCALE GENOMIC DNA]</scope>
    <source>
        <strain evidence="6 7">UAMH 10762</strain>
    </source>
</reference>
<proteinExistence type="inferred from homology"/>
<feature type="domain" description="Metallo-beta-lactamase" evidence="5">
    <location>
        <begin position="18"/>
        <end position="233"/>
    </location>
</feature>
<dbReference type="InterPro" id="IPR036866">
    <property type="entry name" value="RibonucZ/Hydroxyglut_hydro"/>
</dbReference>
<dbReference type="EMBL" id="KB445561">
    <property type="protein sequence ID" value="EMC92568.1"/>
    <property type="molecule type" value="Genomic_DNA"/>
</dbReference>
<dbReference type="Gene3D" id="3.60.15.10">
    <property type="entry name" value="Ribonuclease Z/Hydroxyacylglutathione hydrolase-like"/>
    <property type="match status" value="1"/>
</dbReference>